<keyword evidence="2" id="KW-0472">Membrane</keyword>
<feature type="region of interest" description="Disordered" evidence="1">
    <location>
        <begin position="52"/>
        <end position="136"/>
    </location>
</feature>
<protein>
    <submittedName>
        <fullName evidence="3">ABC transporter permease</fullName>
    </submittedName>
</protein>
<dbReference type="RefSeq" id="WP_210973543.1">
    <property type="nucleotide sequence ID" value="NZ_JAGPXE010000020.1"/>
</dbReference>
<dbReference type="EMBL" id="JAGPXE010000020">
    <property type="protein sequence ID" value="MBQ0928536.1"/>
    <property type="molecule type" value="Genomic_DNA"/>
</dbReference>
<accession>A0ABS5DQF2</accession>
<proteinExistence type="predicted"/>
<evidence type="ECO:0000313" key="3">
    <source>
        <dbReference type="EMBL" id="MBQ0928536.1"/>
    </source>
</evidence>
<sequence>MTTAKSSYPVPVAELLPQARQMVQDLGQTPSRNQLMAEMRIGAPKAREILSRLAEETHGKTANSAHLHVVTEPTPTTDEPTETYDAEPTTTESESTEVEPVAEPERVSAEQPEPERKDPSEPITPVADPAKPTDEQPVKPVAVWPVMLLALPAFVAIWSGWVGLGQLTGFGIVHPLPGIADGFAINTAITLPIGVETYAAYALRVWLSGQVPSRARRFAKYSALGSLALGALGQIAFHLMKAAGMTSAPWLITAAVACLPVAVLGMGAGLAHLIKDTDNHREVQQ</sequence>
<evidence type="ECO:0000256" key="1">
    <source>
        <dbReference type="SAM" id="MobiDB-lite"/>
    </source>
</evidence>
<feature type="transmembrane region" description="Helical" evidence="2">
    <location>
        <begin position="218"/>
        <end position="237"/>
    </location>
</feature>
<keyword evidence="2" id="KW-0812">Transmembrane</keyword>
<keyword evidence="4" id="KW-1185">Reference proteome</keyword>
<feature type="transmembrane region" description="Helical" evidence="2">
    <location>
        <begin position="249"/>
        <end position="274"/>
    </location>
</feature>
<gene>
    <name evidence="3" type="ORF">KBO27_31720</name>
</gene>
<reference evidence="3 4" key="1">
    <citation type="submission" date="2021-04" db="EMBL/GenBank/DDBJ databases">
        <title>Whole-genome sequencing of Saccharopolyspora endophytica KCTC 19397.</title>
        <authorList>
            <person name="Ay H."/>
            <person name="Saygin H."/>
            <person name="Sahin N."/>
        </authorList>
    </citation>
    <scope>NUCLEOTIDE SEQUENCE [LARGE SCALE GENOMIC DNA]</scope>
    <source>
        <strain evidence="3 4">KCTC 19397</strain>
    </source>
</reference>
<evidence type="ECO:0000313" key="4">
    <source>
        <dbReference type="Proteomes" id="UP000674084"/>
    </source>
</evidence>
<name>A0ABS5DQF2_9PSEU</name>
<organism evidence="3 4">
    <name type="scientific">Saccharopolyspora endophytica</name>
    <dbReference type="NCBI Taxonomy" id="543886"/>
    <lineage>
        <taxon>Bacteria</taxon>
        <taxon>Bacillati</taxon>
        <taxon>Actinomycetota</taxon>
        <taxon>Actinomycetes</taxon>
        <taxon>Pseudonocardiales</taxon>
        <taxon>Pseudonocardiaceae</taxon>
        <taxon>Saccharopolyspora</taxon>
    </lineage>
</organism>
<comment type="caution">
    <text evidence="3">The sequence shown here is derived from an EMBL/GenBank/DDBJ whole genome shotgun (WGS) entry which is preliminary data.</text>
</comment>
<keyword evidence="2" id="KW-1133">Transmembrane helix</keyword>
<evidence type="ECO:0000256" key="2">
    <source>
        <dbReference type="SAM" id="Phobius"/>
    </source>
</evidence>
<feature type="transmembrane region" description="Helical" evidence="2">
    <location>
        <begin position="183"/>
        <end position="206"/>
    </location>
</feature>
<dbReference type="Proteomes" id="UP000674084">
    <property type="component" value="Unassembled WGS sequence"/>
</dbReference>
<feature type="transmembrane region" description="Helical" evidence="2">
    <location>
        <begin position="141"/>
        <end position="163"/>
    </location>
</feature>
<feature type="compositionally biased region" description="Basic and acidic residues" evidence="1">
    <location>
        <begin position="103"/>
        <end position="120"/>
    </location>
</feature>